<dbReference type="AlphaFoldDB" id="A0A6L3V8M8"/>
<proteinExistence type="predicted"/>
<dbReference type="EMBL" id="WBOS01000001">
    <property type="protein sequence ID" value="KAB2338028.1"/>
    <property type="molecule type" value="Genomic_DNA"/>
</dbReference>
<comment type="caution">
    <text evidence="1">The sequence shown here is derived from an EMBL/GenBank/DDBJ whole genome shotgun (WGS) entry which is preliminary data.</text>
</comment>
<name>A0A6L3V8M8_9BACI</name>
<sequence>MEEVKVLKRKELESTIKNTEEAIKVQQLYLKKLYEQLEALNEQEKERKKYISSKEIIELIYKNIGKNVNLSTIKRWADEGFLGEVIDEKEKFWALHLKQGKKRFLYPKMNAFNFLYEKGYLFPQFEVLDRVMIMDQNNNSVIGIVVDSCLQKGHFQYTIQIEETFAIIKDIEESYLSKVTGDVDNI</sequence>
<accession>A0A6L3V8M8</accession>
<dbReference type="Proteomes" id="UP000481030">
    <property type="component" value="Unassembled WGS sequence"/>
</dbReference>
<evidence type="ECO:0000313" key="1">
    <source>
        <dbReference type="EMBL" id="KAB2338028.1"/>
    </source>
</evidence>
<keyword evidence="2" id="KW-1185">Reference proteome</keyword>
<protein>
    <submittedName>
        <fullName evidence="1">Uncharacterized protein</fullName>
    </submittedName>
</protein>
<organism evidence="1 2">
    <name type="scientific">Cytobacillus depressus</name>
    <dbReference type="NCBI Taxonomy" id="1602942"/>
    <lineage>
        <taxon>Bacteria</taxon>
        <taxon>Bacillati</taxon>
        <taxon>Bacillota</taxon>
        <taxon>Bacilli</taxon>
        <taxon>Bacillales</taxon>
        <taxon>Bacillaceae</taxon>
        <taxon>Cytobacillus</taxon>
    </lineage>
</organism>
<evidence type="ECO:0000313" key="2">
    <source>
        <dbReference type="Proteomes" id="UP000481030"/>
    </source>
</evidence>
<reference evidence="1 2" key="1">
    <citation type="journal article" date="2016" name="Antonie Van Leeuwenhoek">
        <title>Bacillus depressus sp. nov., isolated from soil of a sunflower field.</title>
        <authorList>
            <person name="Wei X."/>
            <person name="Xin D."/>
            <person name="Xin Y."/>
            <person name="Zhang H."/>
            <person name="Wang T."/>
            <person name="Zhang J."/>
        </authorList>
    </citation>
    <scope>NUCLEOTIDE SEQUENCE [LARGE SCALE GENOMIC DNA]</scope>
    <source>
        <strain evidence="1 2">BZ1</strain>
    </source>
</reference>
<gene>
    <name evidence="1" type="ORF">F7731_00130</name>
</gene>